<keyword evidence="3 5" id="KW-1133">Transmembrane helix</keyword>
<sequence>MLQDNPTGANSSATAHERGRERQILWAGALLIAATYGLGRYAYGFFVPVFRVEFDLNTNLIGIIAAGSYVTYCLAIVASTVLTPRLGARTVAVGAGCLATLGLAMVTFAPTAGVVAAGVLIAGSSTGASSPPLAQAVAHAIAERSRDRVQTVINASAGAGIAVIGPVAFLTQEHWRAAWFVFAAACAAVTVYVAIALAASTGERDDAAPRPALLPRPLLPSGSARLITASALMGAASAAVATFGRDVLTSIGRMSETSSTTAWILLGAAGVLGASAGDLTRRWGLRAAWSSTMALMGCATVLLASAPGIDVVAWAAAAVFGASYMTLTGLLLIWGTQTYSLSPAAGVGLAFLVMALGQAAAAPIVGGLLARYGALPAFVAAAVLAIAGAFLGPTRATDPCRAR</sequence>
<dbReference type="Pfam" id="PF07690">
    <property type="entry name" value="MFS_1"/>
    <property type="match status" value="1"/>
</dbReference>
<keyword evidence="2 5" id="KW-0812">Transmembrane</keyword>
<evidence type="ECO:0000256" key="4">
    <source>
        <dbReference type="ARBA" id="ARBA00023136"/>
    </source>
</evidence>
<evidence type="ECO:0000313" key="8">
    <source>
        <dbReference type="Proteomes" id="UP000245469"/>
    </source>
</evidence>
<dbReference type="SUPFAM" id="SSF103473">
    <property type="entry name" value="MFS general substrate transporter"/>
    <property type="match status" value="1"/>
</dbReference>
<dbReference type="PANTHER" id="PTHR23537">
    <property type="match status" value="1"/>
</dbReference>
<keyword evidence="8" id="KW-1185">Reference proteome</keyword>
<feature type="transmembrane region" description="Helical" evidence="5">
    <location>
        <begin position="24"/>
        <end position="43"/>
    </location>
</feature>
<feature type="domain" description="Major facilitator superfamily (MFS) profile" evidence="6">
    <location>
        <begin position="25"/>
        <end position="397"/>
    </location>
</feature>
<protein>
    <submittedName>
        <fullName evidence="7">Putative MFS family arabinose efflux permease</fullName>
    </submittedName>
</protein>
<feature type="transmembrane region" description="Helical" evidence="5">
    <location>
        <begin position="346"/>
        <end position="366"/>
    </location>
</feature>
<evidence type="ECO:0000256" key="2">
    <source>
        <dbReference type="ARBA" id="ARBA00022692"/>
    </source>
</evidence>
<dbReference type="AlphaFoldDB" id="A0A316AAC4"/>
<dbReference type="GO" id="GO:0022857">
    <property type="term" value="F:transmembrane transporter activity"/>
    <property type="evidence" value="ECO:0007669"/>
    <property type="project" value="InterPro"/>
</dbReference>
<dbReference type="Gene3D" id="1.20.1250.20">
    <property type="entry name" value="MFS general substrate transporter like domains"/>
    <property type="match status" value="1"/>
</dbReference>
<dbReference type="InterPro" id="IPR020846">
    <property type="entry name" value="MFS_dom"/>
</dbReference>
<feature type="transmembrane region" description="Helical" evidence="5">
    <location>
        <begin position="152"/>
        <end position="171"/>
    </location>
</feature>
<dbReference type="EMBL" id="QGDQ01000006">
    <property type="protein sequence ID" value="PWJ54571.1"/>
    <property type="molecule type" value="Genomic_DNA"/>
</dbReference>
<evidence type="ECO:0000256" key="5">
    <source>
        <dbReference type="SAM" id="Phobius"/>
    </source>
</evidence>
<feature type="transmembrane region" description="Helical" evidence="5">
    <location>
        <begin position="90"/>
        <end position="109"/>
    </location>
</feature>
<dbReference type="PANTHER" id="PTHR23537:SF1">
    <property type="entry name" value="SUGAR TRANSPORTER"/>
    <property type="match status" value="1"/>
</dbReference>
<evidence type="ECO:0000256" key="3">
    <source>
        <dbReference type="ARBA" id="ARBA00022989"/>
    </source>
</evidence>
<evidence type="ECO:0000313" key="7">
    <source>
        <dbReference type="EMBL" id="PWJ54571.1"/>
    </source>
</evidence>
<gene>
    <name evidence="7" type="ORF">BXY45_10613</name>
</gene>
<feature type="transmembrane region" description="Helical" evidence="5">
    <location>
        <begin position="63"/>
        <end position="83"/>
    </location>
</feature>
<name>A0A316AAC4_9ACTN</name>
<dbReference type="Proteomes" id="UP000245469">
    <property type="component" value="Unassembled WGS sequence"/>
</dbReference>
<keyword evidence="4 5" id="KW-0472">Membrane</keyword>
<proteinExistence type="predicted"/>
<dbReference type="InterPro" id="IPR036259">
    <property type="entry name" value="MFS_trans_sf"/>
</dbReference>
<dbReference type="InterPro" id="IPR011701">
    <property type="entry name" value="MFS"/>
</dbReference>
<feature type="transmembrane region" description="Helical" evidence="5">
    <location>
        <begin position="312"/>
        <end position="334"/>
    </location>
</feature>
<feature type="transmembrane region" description="Helical" evidence="5">
    <location>
        <begin position="287"/>
        <end position="306"/>
    </location>
</feature>
<dbReference type="GO" id="GO:0005886">
    <property type="term" value="C:plasma membrane"/>
    <property type="evidence" value="ECO:0007669"/>
    <property type="project" value="UniProtKB-SubCell"/>
</dbReference>
<comment type="subcellular location">
    <subcellularLocation>
        <location evidence="1">Cell membrane</location>
        <topology evidence="1">Multi-pass membrane protein</topology>
    </subcellularLocation>
</comment>
<reference evidence="7 8" key="1">
    <citation type="submission" date="2018-03" db="EMBL/GenBank/DDBJ databases">
        <title>Genomic Encyclopedia of Archaeal and Bacterial Type Strains, Phase II (KMG-II): from individual species to whole genera.</title>
        <authorList>
            <person name="Goeker M."/>
        </authorList>
    </citation>
    <scope>NUCLEOTIDE SEQUENCE [LARGE SCALE GENOMIC DNA]</scope>
    <source>
        <strain evidence="7 8">DSM 44889</strain>
    </source>
</reference>
<accession>A0A316AAC4</accession>
<evidence type="ECO:0000256" key="1">
    <source>
        <dbReference type="ARBA" id="ARBA00004651"/>
    </source>
</evidence>
<dbReference type="InterPro" id="IPR010645">
    <property type="entry name" value="MFS_4"/>
</dbReference>
<comment type="caution">
    <text evidence="7">The sequence shown here is derived from an EMBL/GenBank/DDBJ whole genome shotgun (WGS) entry which is preliminary data.</text>
</comment>
<evidence type="ECO:0000259" key="6">
    <source>
        <dbReference type="PROSITE" id="PS50850"/>
    </source>
</evidence>
<feature type="transmembrane region" description="Helical" evidence="5">
    <location>
        <begin position="222"/>
        <end position="241"/>
    </location>
</feature>
<feature type="transmembrane region" description="Helical" evidence="5">
    <location>
        <begin position="372"/>
        <end position="393"/>
    </location>
</feature>
<feature type="transmembrane region" description="Helical" evidence="5">
    <location>
        <begin position="177"/>
        <end position="201"/>
    </location>
</feature>
<dbReference type="PROSITE" id="PS50850">
    <property type="entry name" value="MFS"/>
    <property type="match status" value="1"/>
</dbReference>
<dbReference type="CDD" id="cd06174">
    <property type="entry name" value="MFS"/>
    <property type="match status" value="1"/>
</dbReference>
<organism evidence="7 8">
    <name type="scientific">Quadrisphaera granulorum</name>
    <dbReference type="NCBI Taxonomy" id="317664"/>
    <lineage>
        <taxon>Bacteria</taxon>
        <taxon>Bacillati</taxon>
        <taxon>Actinomycetota</taxon>
        <taxon>Actinomycetes</taxon>
        <taxon>Kineosporiales</taxon>
        <taxon>Kineosporiaceae</taxon>
        <taxon>Quadrisphaera</taxon>
    </lineage>
</organism>